<reference evidence="1 2" key="1">
    <citation type="journal article" date="2003" name="Proc. Natl. Acad. Sci. U.S.A.">
        <title>Complete genome sequence of the marine planctomycete Pirellula sp. strain 1.</title>
        <authorList>
            <person name="Gloeckner F.O."/>
            <person name="Kube M."/>
            <person name="Bauer M."/>
            <person name="Teeling H."/>
            <person name="Lombardot T."/>
            <person name="Ludwig W."/>
            <person name="Gade D."/>
            <person name="Beck A."/>
            <person name="Borzym K."/>
            <person name="Heitmann K."/>
            <person name="Rabus R."/>
            <person name="Schlesner H."/>
            <person name="Amann R."/>
            <person name="Reinhardt R."/>
        </authorList>
    </citation>
    <scope>NUCLEOTIDE SEQUENCE [LARGE SCALE GENOMIC DNA]</scope>
    <source>
        <strain evidence="2">DSM 10527 / NCIMB 13988 / SH1</strain>
    </source>
</reference>
<organism evidence="1 2">
    <name type="scientific">Rhodopirellula baltica (strain DSM 10527 / NCIMB 13988 / SH1)</name>
    <dbReference type="NCBI Taxonomy" id="243090"/>
    <lineage>
        <taxon>Bacteria</taxon>
        <taxon>Pseudomonadati</taxon>
        <taxon>Planctomycetota</taxon>
        <taxon>Planctomycetia</taxon>
        <taxon>Pirellulales</taxon>
        <taxon>Pirellulaceae</taxon>
        <taxon>Rhodopirellula</taxon>
    </lineage>
</organism>
<evidence type="ECO:0000313" key="1">
    <source>
        <dbReference type="EMBL" id="CAD75307.1"/>
    </source>
</evidence>
<dbReference type="HOGENOM" id="CLU_3347887_0_0_0"/>
<protein>
    <submittedName>
        <fullName evidence="1">Uncharacterized protein</fullName>
    </submittedName>
</protein>
<evidence type="ECO:0000313" key="2">
    <source>
        <dbReference type="Proteomes" id="UP000001025"/>
    </source>
</evidence>
<dbReference type="AlphaFoldDB" id="Q7UNV8"/>
<keyword evidence="2" id="KW-1185">Reference proteome</keyword>
<dbReference type="InParanoid" id="Q7UNV8"/>
<dbReference type="KEGG" id="rba:RB7316"/>
<name>Q7UNV8_RHOBA</name>
<proteinExistence type="predicted"/>
<dbReference type="Proteomes" id="UP000001025">
    <property type="component" value="Chromosome"/>
</dbReference>
<dbReference type="EnsemblBacteria" id="CAD75307">
    <property type="protein sequence ID" value="CAD75307"/>
    <property type="gene ID" value="RB7316"/>
</dbReference>
<dbReference type="EMBL" id="BX294145">
    <property type="protein sequence ID" value="CAD75307.1"/>
    <property type="molecule type" value="Genomic_DNA"/>
</dbReference>
<accession>Q7UNV8</accession>
<gene>
    <name evidence="1" type="ordered locus">RB7316</name>
</gene>
<sequence>MNPTDTDASASRNPTKIAFPPHLISVANDELRIDFRA</sequence>